<dbReference type="InParanoid" id="A0A0C3NCS0"/>
<dbReference type="Proteomes" id="UP000054217">
    <property type="component" value="Unassembled WGS sequence"/>
</dbReference>
<reference evidence="2 3" key="1">
    <citation type="submission" date="2014-04" db="EMBL/GenBank/DDBJ databases">
        <authorList>
            <consortium name="DOE Joint Genome Institute"/>
            <person name="Kuo A."/>
            <person name="Kohler A."/>
            <person name="Costa M.D."/>
            <person name="Nagy L.G."/>
            <person name="Floudas D."/>
            <person name="Copeland A."/>
            <person name="Barry K.W."/>
            <person name="Cichocki N."/>
            <person name="Veneault-Fourrey C."/>
            <person name="LaButti K."/>
            <person name="Lindquist E.A."/>
            <person name="Lipzen A."/>
            <person name="Lundell T."/>
            <person name="Morin E."/>
            <person name="Murat C."/>
            <person name="Sun H."/>
            <person name="Tunlid A."/>
            <person name="Henrissat B."/>
            <person name="Grigoriev I.V."/>
            <person name="Hibbett D.S."/>
            <person name="Martin F."/>
            <person name="Nordberg H.P."/>
            <person name="Cantor M.N."/>
            <person name="Hua S.X."/>
        </authorList>
    </citation>
    <scope>NUCLEOTIDE SEQUENCE [LARGE SCALE GENOMIC DNA]</scope>
    <source>
        <strain evidence="2 3">Marx 270</strain>
    </source>
</reference>
<feature type="region of interest" description="Disordered" evidence="1">
    <location>
        <begin position="55"/>
        <end position="83"/>
    </location>
</feature>
<proteinExistence type="predicted"/>
<sequence length="92" mass="9870">MIKLTCSGRQHHLADGGLRRYKSLDIHCSRILFDAGAGTSKHQLLLDARAAQQAKSSGATVPGNATNTNTQGPSTSPQTPSIHGFWQILRMS</sequence>
<reference evidence="3" key="2">
    <citation type="submission" date="2015-01" db="EMBL/GenBank/DDBJ databases">
        <title>Evolutionary Origins and Diversification of the Mycorrhizal Mutualists.</title>
        <authorList>
            <consortium name="DOE Joint Genome Institute"/>
            <consortium name="Mycorrhizal Genomics Consortium"/>
            <person name="Kohler A."/>
            <person name="Kuo A."/>
            <person name="Nagy L.G."/>
            <person name="Floudas D."/>
            <person name="Copeland A."/>
            <person name="Barry K.W."/>
            <person name="Cichocki N."/>
            <person name="Veneault-Fourrey C."/>
            <person name="LaButti K."/>
            <person name="Lindquist E.A."/>
            <person name="Lipzen A."/>
            <person name="Lundell T."/>
            <person name="Morin E."/>
            <person name="Murat C."/>
            <person name="Riley R."/>
            <person name="Ohm R."/>
            <person name="Sun H."/>
            <person name="Tunlid A."/>
            <person name="Henrissat B."/>
            <person name="Grigoriev I.V."/>
            <person name="Hibbett D.S."/>
            <person name="Martin F."/>
        </authorList>
    </citation>
    <scope>NUCLEOTIDE SEQUENCE [LARGE SCALE GENOMIC DNA]</scope>
    <source>
        <strain evidence="3">Marx 270</strain>
    </source>
</reference>
<accession>A0A0C3NCS0</accession>
<protein>
    <submittedName>
        <fullName evidence="2">Uncharacterized protein</fullName>
    </submittedName>
</protein>
<gene>
    <name evidence="2" type="ORF">M404DRAFT_1008803</name>
</gene>
<name>A0A0C3NCS0_PISTI</name>
<feature type="compositionally biased region" description="Polar residues" evidence="1">
    <location>
        <begin position="55"/>
        <end position="81"/>
    </location>
</feature>
<evidence type="ECO:0000256" key="1">
    <source>
        <dbReference type="SAM" id="MobiDB-lite"/>
    </source>
</evidence>
<dbReference type="AlphaFoldDB" id="A0A0C3NCS0"/>
<dbReference type="HOGENOM" id="CLU_2414175_0_0_1"/>
<dbReference type="EMBL" id="KN832147">
    <property type="protein sequence ID" value="KIN93655.1"/>
    <property type="molecule type" value="Genomic_DNA"/>
</dbReference>
<organism evidence="2 3">
    <name type="scientific">Pisolithus tinctorius Marx 270</name>
    <dbReference type="NCBI Taxonomy" id="870435"/>
    <lineage>
        <taxon>Eukaryota</taxon>
        <taxon>Fungi</taxon>
        <taxon>Dikarya</taxon>
        <taxon>Basidiomycota</taxon>
        <taxon>Agaricomycotina</taxon>
        <taxon>Agaricomycetes</taxon>
        <taxon>Agaricomycetidae</taxon>
        <taxon>Boletales</taxon>
        <taxon>Sclerodermatineae</taxon>
        <taxon>Pisolithaceae</taxon>
        <taxon>Pisolithus</taxon>
    </lineage>
</organism>
<evidence type="ECO:0000313" key="2">
    <source>
        <dbReference type="EMBL" id="KIN93655.1"/>
    </source>
</evidence>
<evidence type="ECO:0000313" key="3">
    <source>
        <dbReference type="Proteomes" id="UP000054217"/>
    </source>
</evidence>
<keyword evidence="3" id="KW-1185">Reference proteome</keyword>